<proteinExistence type="predicted"/>
<name>A0ABR4CWD1_9HELO</name>
<sequence>MREFTKALEKPRTNSSNTDLNARIQPHLISVDELSPKPSSPSTSSRISRHDGQRKSDRQAGNKQALEAYQAHSKDTGERRDADRYSFRPSRYRAQELKSDRLPPTNRSRLLNPDYCSDDT</sequence>
<feature type="non-terminal residue" evidence="2">
    <location>
        <position position="120"/>
    </location>
</feature>
<feature type="compositionally biased region" description="Basic and acidic residues" evidence="1">
    <location>
        <begin position="72"/>
        <end position="86"/>
    </location>
</feature>
<comment type="caution">
    <text evidence="2">The sequence shown here is derived from an EMBL/GenBank/DDBJ whole genome shotgun (WGS) entry which is preliminary data.</text>
</comment>
<feature type="compositionally biased region" description="Low complexity" evidence="1">
    <location>
        <begin position="36"/>
        <end position="46"/>
    </location>
</feature>
<gene>
    <name evidence="2" type="ORF">VTL71DRAFT_11218</name>
</gene>
<evidence type="ECO:0000313" key="3">
    <source>
        <dbReference type="Proteomes" id="UP001595075"/>
    </source>
</evidence>
<dbReference type="Proteomes" id="UP001595075">
    <property type="component" value="Unassembled WGS sequence"/>
</dbReference>
<protein>
    <submittedName>
        <fullName evidence="2">Uncharacterized protein</fullName>
    </submittedName>
</protein>
<dbReference type="EMBL" id="JAZHXI010000003">
    <property type="protein sequence ID" value="KAL2073892.1"/>
    <property type="molecule type" value="Genomic_DNA"/>
</dbReference>
<organism evidence="2 3">
    <name type="scientific">Oculimacula yallundae</name>
    <dbReference type="NCBI Taxonomy" id="86028"/>
    <lineage>
        <taxon>Eukaryota</taxon>
        <taxon>Fungi</taxon>
        <taxon>Dikarya</taxon>
        <taxon>Ascomycota</taxon>
        <taxon>Pezizomycotina</taxon>
        <taxon>Leotiomycetes</taxon>
        <taxon>Helotiales</taxon>
        <taxon>Ploettnerulaceae</taxon>
        <taxon>Oculimacula</taxon>
    </lineage>
</organism>
<keyword evidence="3" id="KW-1185">Reference proteome</keyword>
<accession>A0ABR4CWD1</accession>
<evidence type="ECO:0000256" key="1">
    <source>
        <dbReference type="SAM" id="MobiDB-lite"/>
    </source>
</evidence>
<feature type="compositionally biased region" description="Basic and acidic residues" evidence="1">
    <location>
        <begin position="48"/>
        <end position="60"/>
    </location>
</feature>
<reference evidence="2 3" key="1">
    <citation type="journal article" date="2024" name="Commun. Biol.">
        <title>Comparative genomic analysis of thermophilic fungi reveals convergent evolutionary adaptations and gene losses.</title>
        <authorList>
            <person name="Steindorff A.S."/>
            <person name="Aguilar-Pontes M.V."/>
            <person name="Robinson A.J."/>
            <person name="Andreopoulos B."/>
            <person name="LaButti K."/>
            <person name="Kuo A."/>
            <person name="Mondo S."/>
            <person name="Riley R."/>
            <person name="Otillar R."/>
            <person name="Haridas S."/>
            <person name="Lipzen A."/>
            <person name="Grimwood J."/>
            <person name="Schmutz J."/>
            <person name="Clum A."/>
            <person name="Reid I.D."/>
            <person name="Moisan M.C."/>
            <person name="Butler G."/>
            <person name="Nguyen T.T.M."/>
            <person name="Dewar K."/>
            <person name="Conant G."/>
            <person name="Drula E."/>
            <person name="Henrissat B."/>
            <person name="Hansel C."/>
            <person name="Singer S."/>
            <person name="Hutchinson M.I."/>
            <person name="de Vries R.P."/>
            <person name="Natvig D.O."/>
            <person name="Powell A.J."/>
            <person name="Tsang A."/>
            <person name="Grigoriev I.V."/>
        </authorList>
    </citation>
    <scope>NUCLEOTIDE SEQUENCE [LARGE SCALE GENOMIC DNA]</scope>
    <source>
        <strain evidence="2 3">CBS 494.80</strain>
    </source>
</reference>
<feature type="compositionally biased region" description="Basic and acidic residues" evidence="1">
    <location>
        <begin position="1"/>
        <end position="12"/>
    </location>
</feature>
<evidence type="ECO:0000313" key="2">
    <source>
        <dbReference type="EMBL" id="KAL2073892.1"/>
    </source>
</evidence>
<feature type="region of interest" description="Disordered" evidence="1">
    <location>
        <begin position="1"/>
        <end position="120"/>
    </location>
</feature>